<dbReference type="Gene3D" id="3.40.50.1010">
    <property type="entry name" value="5'-nuclease"/>
    <property type="match status" value="1"/>
</dbReference>
<evidence type="ECO:0000313" key="6">
    <source>
        <dbReference type="EMBL" id="URW79451.1"/>
    </source>
</evidence>
<evidence type="ECO:0000313" key="7">
    <source>
        <dbReference type="Proteomes" id="UP001056426"/>
    </source>
</evidence>
<dbReference type="Proteomes" id="UP001056426">
    <property type="component" value="Chromosome"/>
</dbReference>
<feature type="domain" description="PIN" evidence="5">
    <location>
        <begin position="10"/>
        <end position="139"/>
    </location>
</feature>
<dbReference type="InterPro" id="IPR027417">
    <property type="entry name" value="P-loop_NTPase"/>
</dbReference>
<dbReference type="Pfam" id="PF02562">
    <property type="entry name" value="PhoH"/>
    <property type="match status" value="1"/>
</dbReference>
<comment type="similarity">
    <text evidence="4">In the N-terminal section; belongs to the PINc/VapC protein family.</text>
</comment>
<keyword evidence="2" id="KW-0547">Nucleotide-binding</keyword>
<dbReference type="SUPFAM" id="SSF52540">
    <property type="entry name" value="P-loop containing nucleoside triphosphate hydrolases"/>
    <property type="match status" value="1"/>
</dbReference>
<accession>A0A9J6ZP87</accession>
<dbReference type="InterPro" id="IPR029060">
    <property type="entry name" value="PIN-like_dom_sf"/>
</dbReference>
<dbReference type="FunFam" id="3.40.50.300:FF:000013">
    <property type="entry name" value="PhoH family ATPase"/>
    <property type="match status" value="1"/>
</dbReference>
<reference evidence="6" key="1">
    <citation type="submission" date="2022-05" db="EMBL/GenBank/DDBJ databases">
        <authorList>
            <person name="Sun X."/>
        </authorList>
    </citation>
    <scope>NUCLEOTIDE SEQUENCE</scope>
    <source>
        <strain evidence="6">Ai-910</strain>
    </source>
</reference>
<evidence type="ECO:0000256" key="4">
    <source>
        <dbReference type="ARBA" id="ARBA00046345"/>
    </source>
</evidence>
<dbReference type="PANTHER" id="PTHR30473:SF2">
    <property type="entry name" value="PIN DOMAIN-CONTAINING PROTEIN"/>
    <property type="match status" value="1"/>
</dbReference>
<dbReference type="GO" id="GO:0005524">
    <property type="term" value="F:ATP binding"/>
    <property type="evidence" value="ECO:0007669"/>
    <property type="project" value="UniProtKB-KW"/>
</dbReference>
<dbReference type="Pfam" id="PF13638">
    <property type="entry name" value="PIN_4"/>
    <property type="match status" value="1"/>
</dbReference>
<evidence type="ECO:0000256" key="3">
    <source>
        <dbReference type="ARBA" id="ARBA00022840"/>
    </source>
</evidence>
<keyword evidence="3" id="KW-0067">ATP-binding</keyword>
<sequence length="446" mass="50432">MTAKKKGVAKIFVLDTNVLLHDHNCLYNFQDNDVIIPIVVLEELDKFKKGSDQINYQAREFVRIMDKLAGEKLFTDGVPLGPDKGRLFIATGKPYPKVMEESFAEDTPDHRILAITIHVTEIFKDRTVVLISKDINLRMKAKSLGLKAEDYETDKVKDIEVLHKGVENVENFDPAIIKRIYDHGSIPRNDFPMDKKQCPSNQYFVLKNGATSVLVWSDPFNNVIRRIEKENAFGIEPRNAEQTFSLHALLNPDIKLVSLSGKAGTGKTLLALAAALKQHNMYKQILLARPIVPLSNRDLGFLPGDVKEKVGPYMLPLFDNLAVIKNKFNQQSKEYQLIEDKLKREELIITPLAFIRGRSLSDVYFIVDEAQNLTPHEVKTIITRAGENTKIVFTGDIHQIDTPYLDMQSNGLAYLTDKMNGQDVFAHVNLVKGERSYLAELASNLL</sequence>
<dbReference type="AlphaFoldDB" id="A0A9J6ZP87"/>
<dbReference type="GO" id="GO:0005829">
    <property type="term" value="C:cytosol"/>
    <property type="evidence" value="ECO:0007669"/>
    <property type="project" value="TreeGrafter"/>
</dbReference>
<dbReference type="Gene3D" id="3.40.50.300">
    <property type="entry name" value="P-loop containing nucleotide triphosphate hydrolases"/>
    <property type="match status" value="1"/>
</dbReference>
<dbReference type="SUPFAM" id="SSF88723">
    <property type="entry name" value="PIN domain-like"/>
    <property type="match status" value="1"/>
</dbReference>
<comment type="similarity">
    <text evidence="1">Belongs to the PhoH family.</text>
</comment>
<dbReference type="InterPro" id="IPR051451">
    <property type="entry name" value="PhoH2-like"/>
</dbReference>
<organism evidence="6 7">
    <name type="scientific">Xiashengella succiniciproducens</name>
    <dbReference type="NCBI Taxonomy" id="2949635"/>
    <lineage>
        <taxon>Bacteria</taxon>
        <taxon>Pseudomonadati</taxon>
        <taxon>Bacteroidota</taxon>
        <taxon>Bacteroidia</taxon>
        <taxon>Marinilabiliales</taxon>
        <taxon>Marinilabiliaceae</taxon>
        <taxon>Xiashengella</taxon>
    </lineage>
</organism>
<dbReference type="InterPro" id="IPR003714">
    <property type="entry name" value="PhoH"/>
</dbReference>
<dbReference type="SMART" id="SM00670">
    <property type="entry name" value="PINc"/>
    <property type="match status" value="1"/>
</dbReference>
<dbReference type="KEGG" id="alkq:M9189_11375"/>
<evidence type="ECO:0000256" key="2">
    <source>
        <dbReference type="ARBA" id="ARBA00022741"/>
    </source>
</evidence>
<keyword evidence="7" id="KW-1185">Reference proteome</keyword>
<gene>
    <name evidence="6" type="ORF">M9189_11375</name>
</gene>
<proteinExistence type="inferred from homology"/>
<dbReference type="RefSeq" id="WP_250723341.1">
    <property type="nucleotide sequence ID" value="NZ_CP098400.1"/>
</dbReference>
<dbReference type="PANTHER" id="PTHR30473">
    <property type="entry name" value="PROTEIN PHOH"/>
    <property type="match status" value="1"/>
</dbReference>
<dbReference type="CDD" id="cd09883">
    <property type="entry name" value="PIN_VapC_PhoHL-ATPase"/>
    <property type="match status" value="1"/>
</dbReference>
<protein>
    <submittedName>
        <fullName evidence="6">PhoH family protein</fullName>
    </submittedName>
</protein>
<reference evidence="6" key="2">
    <citation type="submission" date="2022-06" db="EMBL/GenBank/DDBJ databases">
        <title>Xiashengella guii gen. nov. sp. nov., a bacterium isolated form anaerobic digestion tank.</title>
        <authorList>
            <person name="Huang H."/>
        </authorList>
    </citation>
    <scope>NUCLEOTIDE SEQUENCE</scope>
    <source>
        <strain evidence="6">Ai-910</strain>
    </source>
</reference>
<evidence type="ECO:0000256" key="1">
    <source>
        <dbReference type="ARBA" id="ARBA00010393"/>
    </source>
</evidence>
<name>A0A9J6ZP87_9BACT</name>
<dbReference type="InterPro" id="IPR002716">
    <property type="entry name" value="PIN_dom"/>
</dbReference>
<evidence type="ECO:0000259" key="5">
    <source>
        <dbReference type="SMART" id="SM00670"/>
    </source>
</evidence>
<dbReference type="EMBL" id="CP098400">
    <property type="protein sequence ID" value="URW79451.1"/>
    <property type="molecule type" value="Genomic_DNA"/>
</dbReference>